<dbReference type="EMBL" id="LTAO01000013">
    <property type="protein sequence ID" value="KYG30989.1"/>
    <property type="molecule type" value="Genomic_DNA"/>
</dbReference>
<evidence type="ECO:0000256" key="4">
    <source>
        <dbReference type="ARBA" id="ARBA00022481"/>
    </source>
</evidence>
<keyword evidence="3" id="KW-1003">Cell membrane</keyword>
<dbReference type="GO" id="GO:0015627">
    <property type="term" value="C:type II protein secretion system complex"/>
    <property type="evidence" value="ECO:0007669"/>
    <property type="project" value="InterPro"/>
</dbReference>
<protein>
    <recommendedName>
        <fullName evidence="13">ComG operon protein 3</fullName>
    </recommendedName>
</protein>
<evidence type="ECO:0000313" key="11">
    <source>
        <dbReference type="EMBL" id="KYG30989.1"/>
    </source>
</evidence>
<dbReference type="AlphaFoldDB" id="A0A161PEK4"/>
<keyword evidence="4" id="KW-0488">Methylation</keyword>
<dbReference type="InterPro" id="IPR000983">
    <property type="entry name" value="Bac_GSPG_pilin"/>
</dbReference>
<dbReference type="NCBIfam" id="NF040999">
    <property type="entry name" value="pilin_ComGC"/>
    <property type="match status" value="1"/>
</dbReference>
<evidence type="ECO:0000256" key="2">
    <source>
        <dbReference type="ARBA" id="ARBA00004241"/>
    </source>
</evidence>
<dbReference type="GO" id="GO:0009986">
    <property type="term" value="C:cell surface"/>
    <property type="evidence" value="ECO:0007669"/>
    <property type="project" value="UniProtKB-SubCell"/>
</dbReference>
<sequence length="106" mass="11565">MKPIKGEEGFTLIEMLVVLLVISALLLILVPNMTKNTDSAHAKSCEATVKIVQSQVYAYQIDFNELPESIDSLSEYLNLPEGSTDLQCSNGSPLQLDSNGIVRVNP</sequence>
<dbReference type="GO" id="GO:0005886">
    <property type="term" value="C:plasma membrane"/>
    <property type="evidence" value="ECO:0007669"/>
    <property type="project" value="UniProtKB-SubCell"/>
</dbReference>
<dbReference type="PANTHER" id="PTHR30093">
    <property type="entry name" value="GENERAL SECRETION PATHWAY PROTEIN G"/>
    <property type="match status" value="1"/>
</dbReference>
<dbReference type="Proteomes" id="UP000075806">
    <property type="component" value="Unassembled WGS sequence"/>
</dbReference>
<name>A0A161PEK4_9BACI</name>
<dbReference type="InterPro" id="IPR045584">
    <property type="entry name" value="Pilin-like"/>
</dbReference>
<organism evidence="11 12">
    <name type="scientific">Alkalihalobacillus trypoxylicola</name>
    <dbReference type="NCBI Taxonomy" id="519424"/>
    <lineage>
        <taxon>Bacteria</taxon>
        <taxon>Bacillati</taxon>
        <taxon>Bacillota</taxon>
        <taxon>Bacilli</taxon>
        <taxon>Bacillales</taxon>
        <taxon>Bacillaceae</taxon>
        <taxon>Alkalihalobacillus</taxon>
    </lineage>
</organism>
<accession>A0A161PEK4</accession>
<evidence type="ECO:0000313" key="12">
    <source>
        <dbReference type="Proteomes" id="UP000075806"/>
    </source>
</evidence>
<evidence type="ECO:0000256" key="7">
    <source>
        <dbReference type="ARBA" id="ARBA00023136"/>
    </source>
</evidence>
<dbReference type="InterPro" id="IPR012902">
    <property type="entry name" value="N_methyl_site"/>
</dbReference>
<keyword evidence="6 10" id="KW-1133">Transmembrane helix</keyword>
<dbReference type="SUPFAM" id="SSF54523">
    <property type="entry name" value="Pili subunits"/>
    <property type="match status" value="1"/>
</dbReference>
<dbReference type="GO" id="GO:0030420">
    <property type="term" value="P:establishment of competence for transformation"/>
    <property type="evidence" value="ECO:0007669"/>
    <property type="project" value="UniProtKB-KW"/>
</dbReference>
<dbReference type="Pfam" id="PF07963">
    <property type="entry name" value="N_methyl"/>
    <property type="match status" value="1"/>
</dbReference>
<comment type="similarity">
    <text evidence="9">Belongs to the ComGC family.</text>
</comment>
<dbReference type="STRING" id="519424.AZF04_18505"/>
<evidence type="ECO:0008006" key="13">
    <source>
        <dbReference type="Google" id="ProtNLM"/>
    </source>
</evidence>
<evidence type="ECO:0000256" key="5">
    <source>
        <dbReference type="ARBA" id="ARBA00022692"/>
    </source>
</evidence>
<comment type="subcellular location">
    <subcellularLocation>
        <location evidence="1">Cell membrane</location>
        <topology evidence="1">Single-pass membrane protein</topology>
    </subcellularLocation>
    <subcellularLocation>
        <location evidence="2">Cell surface</location>
    </subcellularLocation>
</comment>
<evidence type="ECO:0000256" key="9">
    <source>
        <dbReference type="ARBA" id="ARBA00043982"/>
    </source>
</evidence>
<dbReference type="Gene3D" id="3.30.700.10">
    <property type="entry name" value="Glycoprotein, Type 4 Pilin"/>
    <property type="match status" value="1"/>
</dbReference>
<comment type="caution">
    <text evidence="11">The sequence shown here is derived from an EMBL/GenBank/DDBJ whole genome shotgun (WGS) entry which is preliminary data.</text>
</comment>
<proteinExistence type="inferred from homology"/>
<evidence type="ECO:0000256" key="6">
    <source>
        <dbReference type="ARBA" id="ARBA00022989"/>
    </source>
</evidence>
<gene>
    <name evidence="11" type="ORF">AZF04_18505</name>
</gene>
<keyword evidence="8" id="KW-0178">Competence</keyword>
<evidence type="ECO:0000256" key="10">
    <source>
        <dbReference type="SAM" id="Phobius"/>
    </source>
</evidence>
<dbReference type="PANTHER" id="PTHR30093:SF2">
    <property type="entry name" value="TYPE II SECRETION SYSTEM PROTEIN H"/>
    <property type="match status" value="1"/>
</dbReference>
<feature type="transmembrane region" description="Helical" evidence="10">
    <location>
        <begin position="12"/>
        <end position="30"/>
    </location>
</feature>
<dbReference type="PRINTS" id="PR00813">
    <property type="entry name" value="BCTERIALGSPG"/>
</dbReference>
<dbReference type="PROSITE" id="PS00409">
    <property type="entry name" value="PROKAR_NTER_METHYL"/>
    <property type="match status" value="1"/>
</dbReference>
<dbReference type="RefSeq" id="WP_061948773.1">
    <property type="nucleotide sequence ID" value="NZ_LTAO01000013.1"/>
</dbReference>
<dbReference type="GO" id="GO:0015628">
    <property type="term" value="P:protein secretion by the type II secretion system"/>
    <property type="evidence" value="ECO:0007669"/>
    <property type="project" value="InterPro"/>
</dbReference>
<dbReference type="NCBIfam" id="TIGR02532">
    <property type="entry name" value="IV_pilin_GFxxxE"/>
    <property type="match status" value="1"/>
</dbReference>
<reference evidence="11" key="1">
    <citation type="submission" date="2016-02" db="EMBL/GenBank/DDBJ databases">
        <title>Genome sequence of Bacillus trypoxylicola KCTC 13244(T).</title>
        <authorList>
            <person name="Jeong H."/>
            <person name="Park S.-H."/>
            <person name="Choi S.-K."/>
        </authorList>
    </citation>
    <scope>NUCLEOTIDE SEQUENCE [LARGE SCALE GENOMIC DNA]</scope>
    <source>
        <strain evidence="11">KCTC 13244</strain>
    </source>
</reference>
<keyword evidence="5 10" id="KW-0812">Transmembrane</keyword>
<keyword evidence="7 10" id="KW-0472">Membrane</keyword>
<evidence type="ECO:0000256" key="8">
    <source>
        <dbReference type="ARBA" id="ARBA00023287"/>
    </source>
</evidence>
<dbReference type="InterPro" id="IPR016940">
    <property type="entry name" value="ComGC"/>
</dbReference>
<evidence type="ECO:0000256" key="1">
    <source>
        <dbReference type="ARBA" id="ARBA00004162"/>
    </source>
</evidence>
<keyword evidence="12" id="KW-1185">Reference proteome</keyword>
<evidence type="ECO:0000256" key="3">
    <source>
        <dbReference type="ARBA" id="ARBA00022475"/>
    </source>
</evidence>